<dbReference type="InterPro" id="IPR022391">
    <property type="entry name" value="ICE_relaxase_PFGI-1"/>
</dbReference>
<comment type="caution">
    <text evidence="3">The sequence shown here is derived from an EMBL/GenBank/DDBJ whole genome shotgun (WGS) entry which is preliminary data.</text>
</comment>
<dbReference type="NCBIfam" id="TIGR03760">
    <property type="entry name" value="ICE_TraI_Pfluor"/>
    <property type="match status" value="1"/>
</dbReference>
<dbReference type="EMBL" id="LNYK01000033">
    <property type="protein sequence ID" value="KTD19789.1"/>
    <property type="molecule type" value="Genomic_DNA"/>
</dbReference>
<dbReference type="SUPFAM" id="SSF46785">
    <property type="entry name" value="Winged helix' DNA-binding domain"/>
    <property type="match status" value="1"/>
</dbReference>
<dbReference type="PATRIC" id="fig|45068.5.peg.2132"/>
<evidence type="ECO:0000259" key="2">
    <source>
        <dbReference type="Pfam" id="PF07515"/>
    </source>
</evidence>
<evidence type="ECO:0000313" key="4">
    <source>
        <dbReference type="Proteomes" id="UP000054997"/>
    </source>
</evidence>
<dbReference type="Pfam" id="PF07515">
    <property type="entry name" value="TraI_2_C"/>
    <property type="match status" value="1"/>
</dbReference>
<dbReference type="GO" id="GO:0004386">
    <property type="term" value="F:helicase activity"/>
    <property type="evidence" value="ECO:0007669"/>
    <property type="project" value="UniProtKB-KW"/>
</dbReference>
<keyword evidence="3" id="KW-0067">ATP-binding</keyword>
<accession>A0A0W0VIS4</accession>
<protein>
    <submittedName>
        <fullName evidence="3">Putative helicase/relaxase</fullName>
    </submittedName>
</protein>
<dbReference type="AlphaFoldDB" id="A0A0W0VIS4"/>
<evidence type="ECO:0000259" key="1">
    <source>
        <dbReference type="Pfam" id="PF07514"/>
    </source>
</evidence>
<dbReference type="Proteomes" id="UP000054997">
    <property type="component" value="Unassembled WGS sequence"/>
</dbReference>
<keyword evidence="3" id="KW-0547">Nucleotide-binding</keyword>
<dbReference type="Gene3D" id="1.10.3210.40">
    <property type="match status" value="1"/>
</dbReference>
<dbReference type="Pfam" id="PF07514">
    <property type="entry name" value="TraI_2"/>
    <property type="match status" value="1"/>
</dbReference>
<dbReference type="InterPro" id="IPR011119">
    <property type="entry name" value="Unchr_helicase_relaxase_TraI"/>
</dbReference>
<keyword evidence="3" id="KW-0378">Hydrolase</keyword>
<organism evidence="3 4">
    <name type="scientific">Legionella londiniensis</name>
    <dbReference type="NCBI Taxonomy" id="45068"/>
    <lineage>
        <taxon>Bacteria</taxon>
        <taxon>Pseudomonadati</taxon>
        <taxon>Pseudomonadota</taxon>
        <taxon>Gammaproteobacteria</taxon>
        <taxon>Legionellales</taxon>
        <taxon>Legionellaceae</taxon>
        <taxon>Legionella</taxon>
    </lineage>
</organism>
<keyword evidence="3" id="KW-0347">Helicase</keyword>
<dbReference type="InterPro" id="IPR036390">
    <property type="entry name" value="WH_DNA-bd_sf"/>
</dbReference>
<gene>
    <name evidence="3" type="ORF">Llon_1961</name>
</gene>
<reference evidence="3 4" key="1">
    <citation type="submission" date="2015-11" db="EMBL/GenBank/DDBJ databases">
        <title>Genomic analysis of 38 Legionella species identifies large and diverse effector repertoires.</title>
        <authorList>
            <person name="Burstein D."/>
            <person name="Amaro F."/>
            <person name="Zusman T."/>
            <person name="Lifshitz Z."/>
            <person name="Cohen O."/>
            <person name="Gilbert J.A."/>
            <person name="Pupko T."/>
            <person name="Shuman H.A."/>
            <person name="Segal G."/>
        </authorList>
    </citation>
    <scope>NUCLEOTIDE SEQUENCE [LARGE SCALE GENOMIC DNA]</scope>
    <source>
        <strain evidence="3 4">ATCC 49505</strain>
    </source>
</reference>
<feature type="domain" description="Putative conjugal transfer nickase/helicase TraI C-terminal" evidence="2">
    <location>
        <begin position="281"/>
        <end position="386"/>
    </location>
</feature>
<proteinExistence type="predicted"/>
<feature type="domain" description="Uncharacterised" evidence="1">
    <location>
        <begin position="29"/>
        <end position="242"/>
    </location>
</feature>
<dbReference type="InterPro" id="IPR011093">
    <property type="entry name" value="TraI_2_C"/>
</dbReference>
<sequence>MEVVLFHRPGKKTKPSHAKPLKDLTAIALPEQLLADSKRQDLLQKIKENSDLDAARFTQFVEALAKNFAACCQSLPQTSNSYYALPGGMLDHALNRTDAALTLFREYVILDGEALSEEQKLWSYVLLSASILQGIGKLQIEYHVDLFDQNGQWLKKWNPLLENMSASGRYYHYKFQDEADDDLRSRLNLLLARHAMPSAGFTWIASHADALAVWLALLNEDWESAGTLGALLVRANAIAIQRYFSELVLKQAGAKGGRFGRISTFIDSTPDAAADKERLTGAQFIQWMINALERGTIMINKAPLYMVPGGLLMCADIFKLFIREHPEFKNWQAIQNSFLSLGLHQTNPEGGVISRFEQAQTQQMVSGVVFADFALGLPEKMQIHHLNTGKISPISAVELIHQAQHHQNFVLQQHRAQASPVQKLSADGQWETIEASAGNTAQPGVRTRG</sequence>
<dbReference type="STRING" id="45068.Llon_1961"/>
<dbReference type="OrthoDB" id="5643657at2"/>
<evidence type="ECO:0000313" key="3">
    <source>
        <dbReference type="EMBL" id="KTD19789.1"/>
    </source>
</evidence>
<keyword evidence="4" id="KW-1185">Reference proteome</keyword>
<name>A0A0W0VIS4_9GAMM</name>